<dbReference type="Pfam" id="PF25597">
    <property type="entry name" value="SH3_retrovirus"/>
    <property type="match status" value="1"/>
</dbReference>
<organism evidence="3 4">
    <name type="scientific">Acacia crassicarpa</name>
    <name type="common">northern wattle</name>
    <dbReference type="NCBI Taxonomy" id="499986"/>
    <lineage>
        <taxon>Eukaryota</taxon>
        <taxon>Viridiplantae</taxon>
        <taxon>Streptophyta</taxon>
        <taxon>Embryophyta</taxon>
        <taxon>Tracheophyta</taxon>
        <taxon>Spermatophyta</taxon>
        <taxon>Magnoliopsida</taxon>
        <taxon>eudicotyledons</taxon>
        <taxon>Gunneridae</taxon>
        <taxon>Pentapetalae</taxon>
        <taxon>rosids</taxon>
        <taxon>fabids</taxon>
        <taxon>Fabales</taxon>
        <taxon>Fabaceae</taxon>
        <taxon>Caesalpinioideae</taxon>
        <taxon>mimosoid clade</taxon>
        <taxon>Acacieae</taxon>
        <taxon>Acacia</taxon>
    </lineage>
</organism>
<feature type="domain" description="Retroviral polymerase SH3-like" evidence="2">
    <location>
        <begin position="2"/>
        <end position="46"/>
    </location>
</feature>
<evidence type="ECO:0000313" key="4">
    <source>
        <dbReference type="Proteomes" id="UP001293593"/>
    </source>
</evidence>
<evidence type="ECO:0000259" key="2">
    <source>
        <dbReference type="Pfam" id="PF25597"/>
    </source>
</evidence>
<name>A0AAE1IRZ2_9FABA</name>
<protein>
    <recommendedName>
        <fullName evidence="2">Retroviral polymerase SH3-like domain-containing protein</fullName>
    </recommendedName>
</protein>
<accession>A0AAE1IRZ2</accession>
<reference evidence="3" key="1">
    <citation type="submission" date="2023-10" db="EMBL/GenBank/DDBJ databases">
        <title>Chromosome-level genome of the transformable northern wattle, Acacia crassicarpa.</title>
        <authorList>
            <person name="Massaro I."/>
            <person name="Sinha N.R."/>
            <person name="Poethig S."/>
            <person name="Leichty A.R."/>
        </authorList>
    </citation>
    <scope>NUCLEOTIDE SEQUENCE</scope>
    <source>
        <strain evidence="3">Acra3RX</strain>
        <tissue evidence="3">Leaf</tissue>
    </source>
</reference>
<comment type="caution">
    <text evidence="3">The sequence shown here is derived from an EMBL/GenBank/DDBJ whole genome shotgun (WGS) entry which is preliminary data.</text>
</comment>
<evidence type="ECO:0000256" key="1">
    <source>
        <dbReference type="SAM" id="MobiDB-lite"/>
    </source>
</evidence>
<dbReference type="Proteomes" id="UP001293593">
    <property type="component" value="Unassembled WGS sequence"/>
</dbReference>
<evidence type="ECO:0000313" key="3">
    <source>
        <dbReference type="EMBL" id="KAK4256227.1"/>
    </source>
</evidence>
<dbReference type="AlphaFoldDB" id="A0AAE1IRZ2"/>
<feature type="compositionally biased region" description="Polar residues" evidence="1">
    <location>
        <begin position="86"/>
        <end position="101"/>
    </location>
</feature>
<dbReference type="InterPro" id="IPR057670">
    <property type="entry name" value="SH3_retrovirus"/>
</dbReference>
<feature type="compositionally biased region" description="Polar residues" evidence="1">
    <location>
        <begin position="124"/>
        <end position="147"/>
    </location>
</feature>
<feature type="compositionally biased region" description="Low complexity" evidence="1">
    <location>
        <begin position="74"/>
        <end position="85"/>
    </location>
</feature>
<feature type="region of interest" description="Disordered" evidence="1">
    <location>
        <begin position="71"/>
        <end position="165"/>
    </location>
</feature>
<keyword evidence="4" id="KW-1185">Reference proteome</keyword>
<gene>
    <name evidence="3" type="ORF">QN277_009121</name>
</gene>
<dbReference type="EMBL" id="JAWXYG010000013">
    <property type="protein sequence ID" value="KAK4256227.1"/>
    <property type="molecule type" value="Genomic_DNA"/>
</dbReference>
<proteinExistence type="predicted"/>
<sequence>MDFRTTKCVFLGYSNSHKGYKCLSSTGKIYLSRHVQFNESDFPFATGFINKRKTIEEGIYSPDFLNVSLPEFGQQRSSKQSSHQQGNAESDPNLSASSSSGACMHPDENPTNEEDQSITHGEDSSASSTPPNATDQEENNTSNQQIIVKNVHPMTTRGKAGVSKP</sequence>